<evidence type="ECO:0000313" key="2">
    <source>
        <dbReference type="Proteomes" id="UP001367508"/>
    </source>
</evidence>
<name>A0AAN9L5R5_CANGL</name>
<evidence type="ECO:0000313" key="1">
    <source>
        <dbReference type="EMBL" id="KAK7328627.1"/>
    </source>
</evidence>
<dbReference type="AlphaFoldDB" id="A0AAN9L5R5"/>
<reference evidence="1 2" key="1">
    <citation type="submission" date="2024-01" db="EMBL/GenBank/DDBJ databases">
        <title>The genomes of 5 underutilized Papilionoideae crops provide insights into root nodulation and disease resistanc.</title>
        <authorList>
            <person name="Jiang F."/>
        </authorList>
    </citation>
    <scope>NUCLEOTIDE SEQUENCE [LARGE SCALE GENOMIC DNA]</scope>
    <source>
        <strain evidence="1">LVBAO_FW01</strain>
        <tissue evidence="1">Leaves</tissue>
    </source>
</reference>
<comment type="caution">
    <text evidence="1">The sequence shown here is derived from an EMBL/GenBank/DDBJ whole genome shotgun (WGS) entry which is preliminary data.</text>
</comment>
<proteinExistence type="predicted"/>
<sequence length="342" mass="38550">MVKRSGENSKIMVCTGGMNTYGPEISAHFVKATELILAISHQEVRIPYWISVIEGTLSSRVASGSKLGKVGLHAAYMLVVVPRPQRVFNLQWGYVRKKDGVGFDQILSARNCKRKNSIKLLGTILRILRLFFNSWFIYWNLEHCLPTGSSLKPWDQIHCTNSLVSIGRSFMSHFTKINSALKTSQMKKGRPWVTTLRLIFFFEENGSTGERTRLLEFNGNAGSKQLVSGESGQVPWGGHDRASSFSMQLGQASSRFDLYYKWANHQRADLNVWPNCKASAAQIKEAASWPSSGIELENRELTARLRFQPDLYFISTLARPISFRLLANMQNYADGRDDASSN</sequence>
<accession>A0AAN9L5R5</accession>
<keyword evidence="2" id="KW-1185">Reference proteome</keyword>
<dbReference type="Proteomes" id="UP001367508">
    <property type="component" value="Unassembled WGS sequence"/>
</dbReference>
<protein>
    <submittedName>
        <fullName evidence="1">Uncharacterized protein</fullName>
    </submittedName>
</protein>
<gene>
    <name evidence="1" type="ORF">VNO77_22740</name>
</gene>
<organism evidence="1 2">
    <name type="scientific">Canavalia gladiata</name>
    <name type="common">Sword bean</name>
    <name type="synonym">Dolichos gladiatus</name>
    <dbReference type="NCBI Taxonomy" id="3824"/>
    <lineage>
        <taxon>Eukaryota</taxon>
        <taxon>Viridiplantae</taxon>
        <taxon>Streptophyta</taxon>
        <taxon>Embryophyta</taxon>
        <taxon>Tracheophyta</taxon>
        <taxon>Spermatophyta</taxon>
        <taxon>Magnoliopsida</taxon>
        <taxon>eudicotyledons</taxon>
        <taxon>Gunneridae</taxon>
        <taxon>Pentapetalae</taxon>
        <taxon>rosids</taxon>
        <taxon>fabids</taxon>
        <taxon>Fabales</taxon>
        <taxon>Fabaceae</taxon>
        <taxon>Papilionoideae</taxon>
        <taxon>50 kb inversion clade</taxon>
        <taxon>NPAAA clade</taxon>
        <taxon>indigoferoid/millettioid clade</taxon>
        <taxon>Phaseoleae</taxon>
        <taxon>Canavalia</taxon>
    </lineage>
</organism>
<dbReference type="EMBL" id="JAYMYQ010000005">
    <property type="protein sequence ID" value="KAK7328627.1"/>
    <property type="molecule type" value="Genomic_DNA"/>
</dbReference>